<organism evidence="2 3">
    <name type="scientific">Phytoactinopolyspora alkaliphila</name>
    <dbReference type="NCBI Taxonomy" id="1783498"/>
    <lineage>
        <taxon>Bacteria</taxon>
        <taxon>Bacillati</taxon>
        <taxon>Actinomycetota</taxon>
        <taxon>Actinomycetes</taxon>
        <taxon>Jiangellales</taxon>
        <taxon>Jiangellaceae</taxon>
        <taxon>Phytoactinopolyspora</taxon>
    </lineage>
</organism>
<comment type="similarity">
    <text evidence="1">Belongs to the cycloisomerase 2 family.</text>
</comment>
<dbReference type="Pfam" id="PF10282">
    <property type="entry name" value="Lactonase"/>
    <property type="match status" value="1"/>
</dbReference>
<dbReference type="InterPro" id="IPR015943">
    <property type="entry name" value="WD40/YVTN_repeat-like_dom_sf"/>
</dbReference>
<accession>A0A6N9YS62</accession>
<dbReference type="SUPFAM" id="SSF51004">
    <property type="entry name" value="C-terminal (heme d1) domain of cytochrome cd1-nitrite reductase"/>
    <property type="match status" value="1"/>
</dbReference>
<sequence>MYAYIGTMASQDDPARGITVVDLDGPRTRVAGSTAGSATNPMYFATSADQAVLYAAHATADGQVSAWMVRGAVLTQLGPTRHTGGGVACHLSVDPRGRHLLTTNYASGTIAVHTINDDGTLGDASDVIQHPGVGTRGRRQGGSHPHMITADPSDRPGRGHFLAVDLGTDTIYRYRLDTSTGHLDEADLVTLPLGTGPRHLAVHGDYAYVVGELGSTVTVLDLNTSPPTVLTTVLSHATVGAGPCYPSAIRFSPDGRFCYVLNRGPNTVATFTVDGPDLSLIATVDSGGDYPWDATIHDDHLYVVNQRSSTLSVFYVDPRSGVPQITDTSIDVPCPVCILPIGVPSPQALPAGRSEVASTRDGLI</sequence>
<dbReference type="Proteomes" id="UP000469185">
    <property type="component" value="Unassembled WGS sequence"/>
</dbReference>
<comment type="caution">
    <text evidence="2">The sequence shown here is derived from an EMBL/GenBank/DDBJ whole genome shotgun (WGS) entry which is preliminary data.</text>
</comment>
<dbReference type="InterPro" id="IPR011048">
    <property type="entry name" value="Haem_d1_sf"/>
</dbReference>
<dbReference type="Gene3D" id="2.130.10.10">
    <property type="entry name" value="YVTN repeat-like/Quinoprotein amine dehydrogenase"/>
    <property type="match status" value="1"/>
</dbReference>
<dbReference type="GO" id="GO:0005829">
    <property type="term" value="C:cytosol"/>
    <property type="evidence" value="ECO:0007669"/>
    <property type="project" value="TreeGrafter"/>
</dbReference>
<name>A0A6N9YS62_9ACTN</name>
<dbReference type="RefSeq" id="WP_163820678.1">
    <property type="nucleotide sequence ID" value="NZ_JAAGOB010000014.1"/>
</dbReference>
<reference evidence="2 3" key="1">
    <citation type="submission" date="2020-02" db="EMBL/GenBank/DDBJ databases">
        <authorList>
            <person name="Li X.-J."/>
            <person name="Feng X.-M."/>
        </authorList>
    </citation>
    <scope>NUCLEOTIDE SEQUENCE [LARGE SCALE GENOMIC DNA]</scope>
    <source>
        <strain evidence="2 3">CGMCC 4.7225</strain>
    </source>
</reference>
<dbReference type="AlphaFoldDB" id="A0A6N9YS62"/>
<gene>
    <name evidence="2" type="ORF">G1H11_21540</name>
</gene>
<dbReference type="InterPro" id="IPR019405">
    <property type="entry name" value="Lactonase_7-beta_prop"/>
</dbReference>
<dbReference type="PANTHER" id="PTHR30344:SF1">
    <property type="entry name" value="6-PHOSPHOGLUCONOLACTONASE"/>
    <property type="match status" value="1"/>
</dbReference>
<proteinExistence type="inferred from homology"/>
<evidence type="ECO:0000256" key="1">
    <source>
        <dbReference type="ARBA" id="ARBA00005564"/>
    </source>
</evidence>
<evidence type="ECO:0000313" key="2">
    <source>
        <dbReference type="EMBL" id="NED97886.1"/>
    </source>
</evidence>
<keyword evidence="3" id="KW-1185">Reference proteome</keyword>
<dbReference type="GO" id="GO:0017057">
    <property type="term" value="F:6-phosphogluconolactonase activity"/>
    <property type="evidence" value="ECO:0007669"/>
    <property type="project" value="TreeGrafter"/>
</dbReference>
<evidence type="ECO:0000313" key="3">
    <source>
        <dbReference type="Proteomes" id="UP000469185"/>
    </source>
</evidence>
<protein>
    <submittedName>
        <fullName evidence="2">Lactonase family protein</fullName>
    </submittedName>
</protein>
<dbReference type="PANTHER" id="PTHR30344">
    <property type="entry name" value="6-PHOSPHOGLUCONOLACTONASE-RELATED"/>
    <property type="match status" value="1"/>
</dbReference>
<dbReference type="InterPro" id="IPR050282">
    <property type="entry name" value="Cycloisomerase_2"/>
</dbReference>
<dbReference type="EMBL" id="JAAGOB010000014">
    <property type="protein sequence ID" value="NED97886.1"/>
    <property type="molecule type" value="Genomic_DNA"/>
</dbReference>